<dbReference type="RefSeq" id="WP_169262697.1">
    <property type="nucleotide sequence ID" value="NZ_WTVQ01000072.1"/>
</dbReference>
<gene>
    <name evidence="1" type="ORF">GPA25_22740</name>
</gene>
<keyword evidence="2" id="KW-1185">Reference proteome</keyword>
<organism evidence="1 2">
    <name type="scientific">Aromatoleum diolicum</name>
    <dbReference type="NCBI Taxonomy" id="75796"/>
    <lineage>
        <taxon>Bacteria</taxon>
        <taxon>Pseudomonadati</taxon>
        <taxon>Pseudomonadota</taxon>
        <taxon>Betaproteobacteria</taxon>
        <taxon>Rhodocyclales</taxon>
        <taxon>Rhodocyclaceae</taxon>
        <taxon>Aromatoleum</taxon>
    </lineage>
</organism>
<protein>
    <submittedName>
        <fullName evidence="1">Uncharacterized protein</fullName>
    </submittedName>
</protein>
<sequence>MRTQRTSLFGKYRALVFAVATFFVLSVSVNVYSLNFSSLRQVEADATKINDGGKLRDAGAPTSNEPGP</sequence>
<proteinExistence type="predicted"/>
<name>A0ABX1QGS4_9RHOO</name>
<comment type="caution">
    <text evidence="1">The sequence shown here is derived from an EMBL/GenBank/DDBJ whole genome shotgun (WGS) entry which is preliminary data.</text>
</comment>
<evidence type="ECO:0000313" key="2">
    <source>
        <dbReference type="Proteomes" id="UP000648984"/>
    </source>
</evidence>
<dbReference type="EMBL" id="WTVQ01000072">
    <property type="protein sequence ID" value="NMG77574.1"/>
    <property type="molecule type" value="Genomic_DNA"/>
</dbReference>
<reference evidence="1 2" key="1">
    <citation type="submission" date="2019-12" db="EMBL/GenBank/DDBJ databases">
        <title>Comparative genomics gives insights into the taxonomy of the Azoarcus-Aromatoleum group and reveals separate origins of nif in the plant-associated Azoarcus and non-plant-associated Aromatoleum sub-groups.</title>
        <authorList>
            <person name="Lafos M."/>
            <person name="Maluk M."/>
            <person name="Batista M."/>
            <person name="Junghare M."/>
            <person name="Carmona M."/>
            <person name="Faoro H."/>
            <person name="Cruz L.M."/>
            <person name="Battistoni F."/>
            <person name="De Souza E."/>
            <person name="Pedrosa F."/>
            <person name="Chen W.-M."/>
            <person name="Poole P.S."/>
            <person name="Dixon R.A."/>
            <person name="James E.K."/>
        </authorList>
    </citation>
    <scope>NUCLEOTIDE SEQUENCE [LARGE SCALE GENOMIC DNA]</scope>
    <source>
        <strain evidence="1 2">22Lin</strain>
    </source>
</reference>
<accession>A0ABX1QGS4</accession>
<dbReference type="Proteomes" id="UP000648984">
    <property type="component" value="Unassembled WGS sequence"/>
</dbReference>
<evidence type="ECO:0000313" key="1">
    <source>
        <dbReference type="EMBL" id="NMG77574.1"/>
    </source>
</evidence>